<protein>
    <submittedName>
        <fullName evidence="1">Uncharacterized protein</fullName>
    </submittedName>
</protein>
<organism evidence="1">
    <name type="scientific">marine sediment metagenome</name>
    <dbReference type="NCBI Taxonomy" id="412755"/>
    <lineage>
        <taxon>unclassified sequences</taxon>
        <taxon>metagenomes</taxon>
        <taxon>ecological metagenomes</taxon>
    </lineage>
</organism>
<evidence type="ECO:0000313" key="1">
    <source>
        <dbReference type="EMBL" id="KKK69501.1"/>
    </source>
</evidence>
<dbReference type="EMBL" id="LAZR01058619">
    <property type="protein sequence ID" value="KKK69501.1"/>
    <property type="molecule type" value="Genomic_DNA"/>
</dbReference>
<comment type="caution">
    <text evidence="1">The sequence shown here is derived from an EMBL/GenBank/DDBJ whole genome shotgun (WGS) entry which is preliminary data.</text>
</comment>
<dbReference type="AlphaFoldDB" id="A0A0F9AB89"/>
<proteinExistence type="predicted"/>
<reference evidence="1" key="1">
    <citation type="journal article" date="2015" name="Nature">
        <title>Complex archaea that bridge the gap between prokaryotes and eukaryotes.</title>
        <authorList>
            <person name="Spang A."/>
            <person name="Saw J.H."/>
            <person name="Jorgensen S.L."/>
            <person name="Zaremba-Niedzwiedzka K."/>
            <person name="Martijn J."/>
            <person name="Lind A.E."/>
            <person name="van Eijk R."/>
            <person name="Schleper C."/>
            <person name="Guy L."/>
            <person name="Ettema T.J."/>
        </authorList>
    </citation>
    <scope>NUCLEOTIDE SEQUENCE</scope>
</reference>
<gene>
    <name evidence="1" type="ORF">LCGC14_2933400</name>
</gene>
<name>A0A0F9AB89_9ZZZZ</name>
<sequence length="66" mass="6699">MLDSGQGSVTTDDGAAKPSVEGVGIIIGEATAAGIGRHAHHQVSMLQDRAHNSDAIAHHCIRGSVS</sequence>
<accession>A0A0F9AB89</accession>